<evidence type="ECO:0000256" key="1">
    <source>
        <dbReference type="SAM" id="MobiDB-lite"/>
    </source>
</evidence>
<proteinExistence type="predicted"/>
<feature type="compositionally biased region" description="Acidic residues" evidence="1">
    <location>
        <begin position="83"/>
        <end position="97"/>
    </location>
</feature>
<keyword evidence="3" id="KW-1185">Reference proteome</keyword>
<protein>
    <submittedName>
        <fullName evidence="2">Uncharacterized protein</fullName>
    </submittedName>
</protein>
<feature type="region of interest" description="Disordered" evidence="1">
    <location>
        <begin position="68"/>
        <end position="100"/>
    </location>
</feature>
<feature type="compositionally biased region" description="Basic residues" evidence="1">
    <location>
        <begin position="69"/>
        <end position="79"/>
    </location>
</feature>
<dbReference type="AlphaFoldDB" id="A0A226DKS1"/>
<accession>A0A226DKS1</accession>
<dbReference type="Proteomes" id="UP000198287">
    <property type="component" value="Unassembled WGS sequence"/>
</dbReference>
<organism evidence="2 3">
    <name type="scientific">Folsomia candida</name>
    <name type="common">Springtail</name>
    <dbReference type="NCBI Taxonomy" id="158441"/>
    <lineage>
        <taxon>Eukaryota</taxon>
        <taxon>Metazoa</taxon>
        <taxon>Ecdysozoa</taxon>
        <taxon>Arthropoda</taxon>
        <taxon>Hexapoda</taxon>
        <taxon>Collembola</taxon>
        <taxon>Entomobryomorpha</taxon>
        <taxon>Isotomoidea</taxon>
        <taxon>Isotomidae</taxon>
        <taxon>Proisotominae</taxon>
        <taxon>Folsomia</taxon>
    </lineage>
</organism>
<reference evidence="2 3" key="1">
    <citation type="submission" date="2015-12" db="EMBL/GenBank/DDBJ databases">
        <title>The genome of Folsomia candida.</title>
        <authorList>
            <person name="Faddeeva A."/>
            <person name="Derks M.F."/>
            <person name="Anvar Y."/>
            <person name="Smit S."/>
            <person name="Van Straalen N."/>
            <person name="Roelofs D."/>
        </authorList>
    </citation>
    <scope>NUCLEOTIDE SEQUENCE [LARGE SCALE GENOMIC DNA]</scope>
    <source>
        <strain evidence="2 3">VU population</strain>
        <tissue evidence="2">Whole body</tissue>
    </source>
</reference>
<comment type="caution">
    <text evidence="2">The sequence shown here is derived from an EMBL/GenBank/DDBJ whole genome shotgun (WGS) entry which is preliminary data.</text>
</comment>
<name>A0A226DKS1_FOLCA</name>
<evidence type="ECO:0000313" key="2">
    <source>
        <dbReference type="EMBL" id="OXA45578.1"/>
    </source>
</evidence>
<evidence type="ECO:0000313" key="3">
    <source>
        <dbReference type="Proteomes" id="UP000198287"/>
    </source>
</evidence>
<dbReference type="EMBL" id="LNIX01000017">
    <property type="protein sequence ID" value="OXA45578.1"/>
    <property type="molecule type" value="Genomic_DNA"/>
</dbReference>
<sequence>MKNRISSQDWSVFGRDGVQRRSTAGLISRNHCRTARGFVSRDETKLTQVRDEDTHHAQQLCFLNSSNHTHGHGHCRKKKTGESEEEIVAEADPENGDETTSHPPKFIYFLLESLLLKQSIHCTEIVPEEEEERHAEHNLDRTPTTRTTVLLILLLPPLYPSIYEISIGYDKENLSRLLLLMEVVVEAVKEKSLFSVSSKERLKIRRPKENMGKVGMMRKPLPFCIEKILLTIGVQTRFNPDYFGTRLVRKGNSLEITFSAEIEQMRKIEQVLGAASSRKVRGAASRHRFRAFSRTCSAQTFLNFCHLLNFRIKYCS</sequence>
<gene>
    <name evidence="2" type="ORF">Fcan01_19646</name>
</gene>